<name>A0A369CH75_9GAMM</name>
<dbReference type="PANTHER" id="PTHR24567">
    <property type="entry name" value="CRP FAMILY TRANSCRIPTIONAL REGULATORY PROTEIN"/>
    <property type="match status" value="1"/>
</dbReference>
<feature type="domain" description="HTH crp-type" evidence="5">
    <location>
        <begin position="168"/>
        <end position="241"/>
    </location>
</feature>
<dbReference type="PROSITE" id="PS50042">
    <property type="entry name" value="CNMP_BINDING_3"/>
    <property type="match status" value="1"/>
</dbReference>
<dbReference type="RefSeq" id="WP_170142004.1">
    <property type="nucleotide sequence ID" value="NZ_QPJY01000001.1"/>
</dbReference>
<organism evidence="6 7">
    <name type="scientific">Thioalbus denitrificans</name>
    <dbReference type="NCBI Taxonomy" id="547122"/>
    <lineage>
        <taxon>Bacteria</taxon>
        <taxon>Pseudomonadati</taxon>
        <taxon>Pseudomonadota</taxon>
        <taxon>Gammaproteobacteria</taxon>
        <taxon>Chromatiales</taxon>
        <taxon>Ectothiorhodospiraceae</taxon>
        <taxon>Thioalbus</taxon>
    </lineage>
</organism>
<dbReference type="InterPro" id="IPR012318">
    <property type="entry name" value="HTH_CRP"/>
</dbReference>
<evidence type="ECO:0000313" key="6">
    <source>
        <dbReference type="EMBL" id="RCX33269.1"/>
    </source>
</evidence>
<dbReference type="AlphaFoldDB" id="A0A369CH75"/>
<evidence type="ECO:0000256" key="1">
    <source>
        <dbReference type="ARBA" id="ARBA00023015"/>
    </source>
</evidence>
<evidence type="ECO:0000259" key="5">
    <source>
        <dbReference type="PROSITE" id="PS51063"/>
    </source>
</evidence>
<keyword evidence="1" id="KW-0805">Transcription regulation</keyword>
<dbReference type="Pfam" id="PF13545">
    <property type="entry name" value="HTH_Crp_2"/>
    <property type="match status" value="1"/>
</dbReference>
<proteinExistence type="predicted"/>
<dbReference type="CDD" id="cd00092">
    <property type="entry name" value="HTH_CRP"/>
    <property type="match status" value="1"/>
</dbReference>
<dbReference type="InterPro" id="IPR000595">
    <property type="entry name" value="cNMP-bd_dom"/>
</dbReference>
<dbReference type="InterPro" id="IPR018490">
    <property type="entry name" value="cNMP-bd_dom_sf"/>
</dbReference>
<dbReference type="PANTHER" id="PTHR24567:SF75">
    <property type="entry name" value="FUMARATE AND NITRATE REDUCTION REGULATORY PROTEIN"/>
    <property type="match status" value="1"/>
</dbReference>
<accession>A0A369CH75</accession>
<dbReference type="PROSITE" id="PS51063">
    <property type="entry name" value="HTH_CRP_2"/>
    <property type="match status" value="1"/>
</dbReference>
<dbReference type="CDD" id="cd00038">
    <property type="entry name" value="CAP_ED"/>
    <property type="match status" value="1"/>
</dbReference>
<dbReference type="InterPro" id="IPR036390">
    <property type="entry name" value="WH_DNA-bd_sf"/>
</dbReference>
<evidence type="ECO:0000256" key="2">
    <source>
        <dbReference type="ARBA" id="ARBA00023125"/>
    </source>
</evidence>
<evidence type="ECO:0000256" key="3">
    <source>
        <dbReference type="ARBA" id="ARBA00023163"/>
    </source>
</evidence>
<evidence type="ECO:0000313" key="7">
    <source>
        <dbReference type="Proteomes" id="UP000252707"/>
    </source>
</evidence>
<dbReference type="GO" id="GO:0003700">
    <property type="term" value="F:DNA-binding transcription factor activity"/>
    <property type="evidence" value="ECO:0007669"/>
    <property type="project" value="InterPro"/>
</dbReference>
<dbReference type="PROSITE" id="PS00042">
    <property type="entry name" value="HTH_CRP_1"/>
    <property type="match status" value="1"/>
</dbReference>
<dbReference type="Proteomes" id="UP000252707">
    <property type="component" value="Unassembled WGS sequence"/>
</dbReference>
<dbReference type="SUPFAM" id="SSF51206">
    <property type="entry name" value="cAMP-binding domain-like"/>
    <property type="match status" value="1"/>
</dbReference>
<dbReference type="GO" id="GO:0003677">
    <property type="term" value="F:DNA binding"/>
    <property type="evidence" value="ECO:0007669"/>
    <property type="project" value="UniProtKB-KW"/>
</dbReference>
<dbReference type="FunFam" id="1.10.10.10:FF:000028">
    <property type="entry name" value="Fumarate/nitrate reduction transcriptional regulator Fnr"/>
    <property type="match status" value="1"/>
</dbReference>
<dbReference type="SMART" id="SM00100">
    <property type="entry name" value="cNMP"/>
    <property type="match status" value="1"/>
</dbReference>
<dbReference type="Pfam" id="PF00027">
    <property type="entry name" value="cNMP_binding"/>
    <property type="match status" value="1"/>
</dbReference>
<evidence type="ECO:0000259" key="4">
    <source>
        <dbReference type="PROSITE" id="PS50042"/>
    </source>
</evidence>
<comment type="caution">
    <text evidence="6">The sequence shown here is derived from an EMBL/GenBank/DDBJ whole genome shotgun (WGS) entry which is preliminary data.</text>
</comment>
<keyword evidence="7" id="KW-1185">Reference proteome</keyword>
<dbReference type="GO" id="GO:0005829">
    <property type="term" value="C:cytosol"/>
    <property type="evidence" value="ECO:0007669"/>
    <property type="project" value="TreeGrafter"/>
</dbReference>
<dbReference type="EMBL" id="QPJY01000001">
    <property type="protein sequence ID" value="RCX33269.1"/>
    <property type="molecule type" value="Genomic_DNA"/>
</dbReference>
<reference evidence="6 7" key="1">
    <citation type="submission" date="2018-07" db="EMBL/GenBank/DDBJ databases">
        <title>Genomic Encyclopedia of Type Strains, Phase IV (KMG-IV): sequencing the most valuable type-strain genomes for metagenomic binning, comparative biology and taxonomic classification.</title>
        <authorList>
            <person name="Goeker M."/>
        </authorList>
    </citation>
    <scope>NUCLEOTIDE SEQUENCE [LARGE SCALE GENOMIC DNA]</scope>
    <source>
        <strain evidence="6 7">DSM 26407</strain>
    </source>
</reference>
<dbReference type="Gene3D" id="1.10.10.10">
    <property type="entry name" value="Winged helix-like DNA-binding domain superfamily/Winged helix DNA-binding domain"/>
    <property type="match status" value="1"/>
</dbReference>
<dbReference type="PRINTS" id="PR00034">
    <property type="entry name" value="HTHCRP"/>
</dbReference>
<gene>
    <name evidence="6" type="ORF">DFQ59_101570</name>
</gene>
<dbReference type="InterPro" id="IPR018335">
    <property type="entry name" value="Tscrpt_reg_HTH_Crp-type_CS"/>
</dbReference>
<feature type="domain" description="Cyclic nucleotide-binding" evidence="4">
    <location>
        <begin position="46"/>
        <end position="108"/>
    </location>
</feature>
<protein>
    <submittedName>
        <fullName evidence="6">CRP/FNR family transcriptional regulator</fullName>
    </submittedName>
</protein>
<keyword evidence="2" id="KW-0238">DNA-binding</keyword>
<sequence>MPEQCSPTPAGKHGTKTEVACEECGLFGFLRLLTVIDPQGERSEPLAGVLSRRTRIPKGETLYRHGQQLQAVYAVKSGAFKSYTLLDTGEEQVTSFHFPGELIGLDALKGNRHQYTVKALEDSSVCQLQFRELERSGVRLAEFREQMIKAMSEKIGEQSRLLLVSSRPSAEERLAAFVLNVSRRLEVRGFPSEAFRLAMSRQDIASYLGLAVETVSRMFKRFQAEGLLSVSGKQLRILNRTALQLLAKVRD</sequence>
<dbReference type="SMART" id="SM00419">
    <property type="entry name" value="HTH_CRP"/>
    <property type="match status" value="1"/>
</dbReference>
<dbReference type="Gene3D" id="2.60.120.10">
    <property type="entry name" value="Jelly Rolls"/>
    <property type="match status" value="1"/>
</dbReference>
<keyword evidence="3" id="KW-0804">Transcription</keyword>
<dbReference type="InterPro" id="IPR036388">
    <property type="entry name" value="WH-like_DNA-bd_sf"/>
</dbReference>
<dbReference type="InterPro" id="IPR014710">
    <property type="entry name" value="RmlC-like_jellyroll"/>
</dbReference>
<dbReference type="InterPro" id="IPR050397">
    <property type="entry name" value="Env_Response_Regulators"/>
</dbReference>
<dbReference type="SUPFAM" id="SSF46785">
    <property type="entry name" value="Winged helix' DNA-binding domain"/>
    <property type="match status" value="1"/>
</dbReference>